<dbReference type="Pfam" id="PF07983">
    <property type="entry name" value="X8"/>
    <property type="match status" value="1"/>
</dbReference>
<dbReference type="InterPro" id="IPR000490">
    <property type="entry name" value="Glyco_hydro_17"/>
</dbReference>
<dbReference type="AlphaFoldDB" id="A0A9D5D1C9"/>
<accession>A0A9D5D1C9</accession>
<dbReference type="InterPro" id="IPR017853">
    <property type="entry name" value="GH"/>
</dbReference>
<evidence type="ECO:0000256" key="4">
    <source>
        <dbReference type="ARBA" id="ARBA00023157"/>
    </source>
</evidence>
<dbReference type="Proteomes" id="UP001085076">
    <property type="component" value="Miscellaneous, Linkage group lg02"/>
</dbReference>
<evidence type="ECO:0000256" key="6">
    <source>
        <dbReference type="RuleBase" id="RU004335"/>
    </source>
</evidence>
<dbReference type="Pfam" id="PF00332">
    <property type="entry name" value="Glyco_hydro_17"/>
    <property type="match status" value="1"/>
</dbReference>
<keyword evidence="9" id="KW-1185">Reference proteome</keyword>
<reference evidence="8" key="1">
    <citation type="submission" date="2021-03" db="EMBL/GenBank/DDBJ databases">
        <authorList>
            <person name="Li Z."/>
            <person name="Yang C."/>
        </authorList>
    </citation>
    <scope>NUCLEOTIDE SEQUENCE</scope>
    <source>
        <strain evidence="8">Dzin_1.0</strain>
        <tissue evidence="8">Leaf</tissue>
    </source>
</reference>
<comment type="similarity">
    <text evidence="1 6">Belongs to the glycosyl hydrolase 17 family.</text>
</comment>
<sequence>MGVIAKSFPPSTATFNSTWNSVMVQYLQFLKNTGSSFMLNAQPYYGYTNGGGIFPLEYALFRMLTPNKQIVDPNTLFSYSNMFDAMVDAAYYSMKAVNFSGIPVIVTATGWPCEDLQSGSVSEKNWGLFFPNGTDVYSLNFGDLAELDANSSGLIGVFCVANSNANLTALKEGLDWACGTGSANCSAIQPGQPCYDANDLVAVASYAFNDYYHRTQASGGTCNFGNTATITQVDPSMTAHQVCLRN</sequence>
<evidence type="ECO:0000259" key="7">
    <source>
        <dbReference type="SMART" id="SM00768"/>
    </source>
</evidence>
<dbReference type="InterPro" id="IPR012946">
    <property type="entry name" value="X8"/>
</dbReference>
<proteinExistence type="inferred from homology"/>
<reference evidence="8" key="2">
    <citation type="journal article" date="2022" name="Hortic Res">
        <title>The genome of Dioscorea zingiberensis sheds light on the biosynthesis, origin and evolution of the medicinally important diosgenin saponins.</title>
        <authorList>
            <person name="Li Y."/>
            <person name="Tan C."/>
            <person name="Li Z."/>
            <person name="Guo J."/>
            <person name="Li S."/>
            <person name="Chen X."/>
            <person name="Wang C."/>
            <person name="Dai X."/>
            <person name="Yang H."/>
            <person name="Song W."/>
            <person name="Hou L."/>
            <person name="Xu J."/>
            <person name="Tong Z."/>
            <person name="Xu A."/>
            <person name="Yuan X."/>
            <person name="Wang W."/>
            <person name="Yang Q."/>
            <person name="Chen L."/>
            <person name="Sun Z."/>
            <person name="Wang K."/>
            <person name="Pan B."/>
            <person name="Chen J."/>
            <person name="Bao Y."/>
            <person name="Liu F."/>
            <person name="Qi X."/>
            <person name="Gang D.R."/>
            <person name="Wen J."/>
            <person name="Li J."/>
        </authorList>
    </citation>
    <scope>NUCLEOTIDE SEQUENCE</scope>
    <source>
        <strain evidence="8">Dzin_1.0</strain>
    </source>
</reference>
<dbReference type="Gene3D" id="3.20.20.80">
    <property type="entry name" value="Glycosidases"/>
    <property type="match status" value="1"/>
</dbReference>
<evidence type="ECO:0000256" key="1">
    <source>
        <dbReference type="ARBA" id="ARBA00008773"/>
    </source>
</evidence>
<dbReference type="EMBL" id="JAGGNH010000002">
    <property type="protein sequence ID" value="KAJ0982719.1"/>
    <property type="molecule type" value="Genomic_DNA"/>
</dbReference>
<evidence type="ECO:0000256" key="2">
    <source>
        <dbReference type="ARBA" id="ARBA00022729"/>
    </source>
</evidence>
<dbReference type="OrthoDB" id="941679at2759"/>
<keyword evidence="5" id="KW-0326">Glycosidase</keyword>
<dbReference type="GO" id="GO:0004553">
    <property type="term" value="F:hydrolase activity, hydrolyzing O-glycosyl compounds"/>
    <property type="evidence" value="ECO:0007669"/>
    <property type="project" value="InterPro"/>
</dbReference>
<dbReference type="SMART" id="SM00768">
    <property type="entry name" value="X8"/>
    <property type="match status" value="1"/>
</dbReference>
<dbReference type="FunFam" id="1.20.58.1040:FF:000010">
    <property type="entry name" value="Glucan endo-13-beta-glucosidase 4"/>
    <property type="match status" value="1"/>
</dbReference>
<dbReference type="GO" id="GO:0005975">
    <property type="term" value="P:carbohydrate metabolic process"/>
    <property type="evidence" value="ECO:0007669"/>
    <property type="project" value="InterPro"/>
</dbReference>
<dbReference type="PANTHER" id="PTHR32227">
    <property type="entry name" value="GLUCAN ENDO-1,3-BETA-GLUCOSIDASE BG1-RELATED-RELATED"/>
    <property type="match status" value="1"/>
</dbReference>
<dbReference type="InterPro" id="IPR044965">
    <property type="entry name" value="Glyco_hydro_17_plant"/>
</dbReference>
<evidence type="ECO:0000313" key="8">
    <source>
        <dbReference type="EMBL" id="KAJ0982719.1"/>
    </source>
</evidence>
<dbReference type="Gene3D" id="1.20.58.1040">
    <property type="match status" value="1"/>
</dbReference>
<keyword evidence="4" id="KW-1015">Disulfide bond</keyword>
<evidence type="ECO:0000256" key="5">
    <source>
        <dbReference type="ARBA" id="ARBA00023295"/>
    </source>
</evidence>
<evidence type="ECO:0000256" key="3">
    <source>
        <dbReference type="ARBA" id="ARBA00022801"/>
    </source>
</evidence>
<evidence type="ECO:0000313" key="9">
    <source>
        <dbReference type="Proteomes" id="UP001085076"/>
    </source>
</evidence>
<keyword evidence="2" id="KW-0732">Signal</keyword>
<organism evidence="8 9">
    <name type="scientific">Dioscorea zingiberensis</name>
    <dbReference type="NCBI Taxonomy" id="325984"/>
    <lineage>
        <taxon>Eukaryota</taxon>
        <taxon>Viridiplantae</taxon>
        <taxon>Streptophyta</taxon>
        <taxon>Embryophyta</taxon>
        <taxon>Tracheophyta</taxon>
        <taxon>Spermatophyta</taxon>
        <taxon>Magnoliopsida</taxon>
        <taxon>Liliopsida</taxon>
        <taxon>Dioscoreales</taxon>
        <taxon>Dioscoreaceae</taxon>
        <taxon>Dioscorea</taxon>
    </lineage>
</organism>
<dbReference type="SUPFAM" id="SSF51445">
    <property type="entry name" value="(Trans)glycosidases"/>
    <property type="match status" value="1"/>
</dbReference>
<comment type="caution">
    <text evidence="8">The sequence shown here is derived from an EMBL/GenBank/DDBJ whole genome shotgun (WGS) entry which is preliminary data.</text>
</comment>
<name>A0A9D5D1C9_9LILI</name>
<feature type="domain" description="X8" evidence="7">
    <location>
        <begin position="157"/>
        <end position="245"/>
    </location>
</feature>
<protein>
    <recommendedName>
        <fullName evidence="7">X8 domain-containing protein</fullName>
    </recommendedName>
</protein>
<gene>
    <name evidence="8" type="ORF">J5N97_010974</name>
</gene>
<keyword evidence="3" id="KW-0378">Hydrolase</keyword>